<protein>
    <submittedName>
        <fullName evidence="2">DUF1742-domain-containing protein</fullName>
    </submittedName>
</protein>
<evidence type="ECO:0000256" key="1">
    <source>
        <dbReference type="SAM" id="MobiDB-lite"/>
    </source>
</evidence>
<evidence type="ECO:0000313" key="2">
    <source>
        <dbReference type="EMBL" id="KAF2833699.1"/>
    </source>
</evidence>
<feature type="region of interest" description="Disordered" evidence="1">
    <location>
        <begin position="81"/>
        <end position="146"/>
    </location>
</feature>
<dbReference type="GO" id="GO:0005768">
    <property type="term" value="C:endosome"/>
    <property type="evidence" value="ECO:0007669"/>
    <property type="project" value="TreeGrafter"/>
</dbReference>
<feature type="compositionally biased region" description="Polar residues" evidence="1">
    <location>
        <begin position="173"/>
        <end position="186"/>
    </location>
</feature>
<feature type="compositionally biased region" description="Basic and acidic residues" evidence="1">
    <location>
        <begin position="93"/>
        <end position="110"/>
    </location>
</feature>
<dbReference type="GO" id="GO:0007034">
    <property type="term" value="P:vacuolar transport"/>
    <property type="evidence" value="ECO:0007669"/>
    <property type="project" value="TreeGrafter"/>
</dbReference>
<dbReference type="OrthoDB" id="2158714at2759"/>
<name>A0A6A7AM77_9PLEO</name>
<organism evidence="2 3">
    <name type="scientific">Ophiobolus disseminans</name>
    <dbReference type="NCBI Taxonomy" id="1469910"/>
    <lineage>
        <taxon>Eukaryota</taxon>
        <taxon>Fungi</taxon>
        <taxon>Dikarya</taxon>
        <taxon>Ascomycota</taxon>
        <taxon>Pezizomycotina</taxon>
        <taxon>Dothideomycetes</taxon>
        <taxon>Pleosporomycetidae</taxon>
        <taxon>Pleosporales</taxon>
        <taxon>Pleosporineae</taxon>
        <taxon>Phaeosphaeriaceae</taxon>
        <taxon>Ophiobolus</taxon>
    </lineage>
</organism>
<accession>A0A6A7AM77</accession>
<proteinExistence type="predicted"/>
<dbReference type="PANTHER" id="PTHR28218:SF1">
    <property type="entry name" value="VPS4-ASSOCIATED PROTEIN 1"/>
    <property type="match status" value="1"/>
</dbReference>
<dbReference type="Proteomes" id="UP000799424">
    <property type="component" value="Unassembled WGS sequence"/>
</dbReference>
<feature type="region of interest" description="Disordered" evidence="1">
    <location>
        <begin position="163"/>
        <end position="186"/>
    </location>
</feature>
<dbReference type="EMBL" id="MU006216">
    <property type="protein sequence ID" value="KAF2833699.1"/>
    <property type="molecule type" value="Genomic_DNA"/>
</dbReference>
<feature type="compositionally biased region" description="Basic and acidic residues" evidence="1">
    <location>
        <begin position="117"/>
        <end position="136"/>
    </location>
</feature>
<dbReference type="PANTHER" id="PTHR28218">
    <property type="entry name" value="VPS4-ASSOCIATED PROTEIN 1"/>
    <property type="match status" value="1"/>
</dbReference>
<feature type="compositionally biased region" description="Basic and acidic residues" evidence="1">
    <location>
        <begin position="163"/>
        <end position="172"/>
    </location>
</feature>
<dbReference type="InterPro" id="IPR013640">
    <property type="entry name" value="Vfa1"/>
</dbReference>
<sequence>MENVWHLRRVAENASKACWICYKPTTSVLITPNNKDFFYICAGHLVDKGFCQPDPDEAAAAVAKKKKDELDAEIEKVKKEYDEKQKLKREKRKGKEKEKDKAKEKEAQNKDDDEDTKDEKAKDDKIKELSKSKEESQADLGPRIFRLNKSFYQMRLDKLRNAEVAKRNRERLSNPSNFPSVPSGNP</sequence>
<keyword evidence="3" id="KW-1185">Reference proteome</keyword>
<evidence type="ECO:0000313" key="3">
    <source>
        <dbReference type="Proteomes" id="UP000799424"/>
    </source>
</evidence>
<dbReference type="Pfam" id="PF08432">
    <property type="entry name" value="Vfa1"/>
    <property type="match status" value="1"/>
</dbReference>
<gene>
    <name evidence="2" type="ORF">CC86DRAFT_365529</name>
</gene>
<reference evidence="2" key="1">
    <citation type="journal article" date="2020" name="Stud. Mycol.">
        <title>101 Dothideomycetes genomes: a test case for predicting lifestyles and emergence of pathogens.</title>
        <authorList>
            <person name="Haridas S."/>
            <person name="Albert R."/>
            <person name="Binder M."/>
            <person name="Bloem J."/>
            <person name="Labutti K."/>
            <person name="Salamov A."/>
            <person name="Andreopoulos B."/>
            <person name="Baker S."/>
            <person name="Barry K."/>
            <person name="Bills G."/>
            <person name="Bluhm B."/>
            <person name="Cannon C."/>
            <person name="Castanera R."/>
            <person name="Culley D."/>
            <person name="Daum C."/>
            <person name="Ezra D."/>
            <person name="Gonzalez J."/>
            <person name="Henrissat B."/>
            <person name="Kuo A."/>
            <person name="Liang C."/>
            <person name="Lipzen A."/>
            <person name="Lutzoni F."/>
            <person name="Magnuson J."/>
            <person name="Mondo S."/>
            <person name="Nolan M."/>
            <person name="Ohm R."/>
            <person name="Pangilinan J."/>
            <person name="Park H.-J."/>
            <person name="Ramirez L."/>
            <person name="Alfaro M."/>
            <person name="Sun H."/>
            <person name="Tritt A."/>
            <person name="Yoshinaga Y."/>
            <person name="Zwiers L.-H."/>
            <person name="Turgeon B."/>
            <person name="Goodwin S."/>
            <person name="Spatafora J."/>
            <person name="Crous P."/>
            <person name="Grigoriev I."/>
        </authorList>
    </citation>
    <scope>NUCLEOTIDE SEQUENCE</scope>
    <source>
        <strain evidence="2">CBS 113818</strain>
    </source>
</reference>
<dbReference type="AlphaFoldDB" id="A0A6A7AM77"/>